<dbReference type="Proteomes" id="UP000244338">
    <property type="component" value="Unassembled WGS sequence"/>
</dbReference>
<keyword evidence="1" id="KW-0732">Signal</keyword>
<dbReference type="AlphaFoldDB" id="A0A2R6Y4M3"/>
<gene>
    <name evidence="2" type="ORF">BSOLF_1297</name>
</gene>
<protein>
    <submittedName>
        <fullName evidence="2">Uncharacterized protein</fullName>
    </submittedName>
</protein>
<evidence type="ECO:0000256" key="1">
    <source>
        <dbReference type="SAM" id="SignalP"/>
    </source>
</evidence>
<feature type="chain" id="PRO_5015345727" evidence="1">
    <location>
        <begin position="25"/>
        <end position="123"/>
    </location>
</feature>
<name>A0A2R6Y4M3_9BACL</name>
<accession>A0A2R6Y4M3</accession>
<sequence length="123" mass="13865">MRQFKKILLSVPLVLMLLTGVALAATSSAYLYSWQGSSTGSPIYYETGRVDMYGKVNSGFDMEVATMKVKEWAPDEKIAYRVVYPESPLHITVTLPSRENMYYVKLTQVGSWDANGEGYIQHK</sequence>
<evidence type="ECO:0000313" key="3">
    <source>
        <dbReference type="Proteomes" id="UP000244338"/>
    </source>
</evidence>
<proteinExistence type="predicted"/>
<evidence type="ECO:0000313" key="2">
    <source>
        <dbReference type="EMBL" id="PTQ57593.1"/>
    </source>
</evidence>
<feature type="signal peptide" evidence="1">
    <location>
        <begin position="1"/>
        <end position="24"/>
    </location>
</feature>
<dbReference type="EMBL" id="PEBX01000005">
    <property type="protein sequence ID" value="PTQ57593.1"/>
    <property type="molecule type" value="Genomic_DNA"/>
</dbReference>
<organism evidence="2 3">
    <name type="scientific">Candidatus Carbonibacillus altaicus</name>
    <dbReference type="NCBI Taxonomy" id="2163959"/>
    <lineage>
        <taxon>Bacteria</taxon>
        <taxon>Bacillati</taxon>
        <taxon>Bacillota</taxon>
        <taxon>Bacilli</taxon>
        <taxon>Bacillales</taxon>
        <taxon>Candidatus Carbonibacillus</taxon>
    </lineage>
</organism>
<comment type="caution">
    <text evidence="2">The sequence shown here is derived from an EMBL/GenBank/DDBJ whole genome shotgun (WGS) entry which is preliminary data.</text>
</comment>
<reference evidence="3" key="1">
    <citation type="journal article" date="2018" name="Sci. Rep.">
        <title>Lignite coal burning seam in the remote Altai Mountains harbors a hydrogen-driven thermophilic microbial community.</title>
        <authorList>
            <person name="Kadnikov V.V."/>
            <person name="Mardanov A.V."/>
            <person name="Ivasenko D.A."/>
            <person name="Antsiferov D.V."/>
            <person name="Beletsky A.V."/>
            <person name="Karnachuk O.V."/>
            <person name="Ravin N.V."/>
        </authorList>
    </citation>
    <scope>NUCLEOTIDE SEQUENCE [LARGE SCALE GENOMIC DNA]</scope>
</reference>